<dbReference type="EMBL" id="HG792016">
    <property type="protein sequence ID" value="CDM29997.1"/>
    <property type="molecule type" value="Genomic_DNA"/>
</dbReference>
<gene>
    <name evidence="1" type="ORF">PROQFM164_S02g000146</name>
</gene>
<proteinExistence type="predicted"/>
<dbReference type="Proteomes" id="UP000030686">
    <property type="component" value="Unassembled WGS sequence"/>
</dbReference>
<keyword evidence="2" id="KW-1185">Reference proteome</keyword>
<evidence type="ECO:0000313" key="2">
    <source>
        <dbReference type="Proteomes" id="UP000030686"/>
    </source>
</evidence>
<accession>W6QK87</accession>
<name>W6QK87_PENRF</name>
<sequence>MDDYWTVDEENLRVMSMKAPILASEHADSCSWEVGRKEMHPPSEQPGYLAAPSWVYDMVKAPHPVNEVIQKDVSVKPQQTLGAI</sequence>
<reference evidence="1" key="1">
    <citation type="journal article" date="2014" name="Nat. Commun.">
        <title>Multiple recent horizontal transfers of a large genomic region in cheese making fungi.</title>
        <authorList>
            <person name="Cheeseman K."/>
            <person name="Ropars J."/>
            <person name="Renault P."/>
            <person name="Dupont J."/>
            <person name="Gouzy J."/>
            <person name="Branca A."/>
            <person name="Abraham A.L."/>
            <person name="Ceppi M."/>
            <person name="Conseiller E."/>
            <person name="Debuchy R."/>
            <person name="Malagnac F."/>
            <person name="Goarin A."/>
            <person name="Silar P."/>
            <person name="Lacoste S."/>
            <person name="Sallet E."/>
            <person name="Bensimon A."/>
            <person name="Giraud T."/>
            <person name="Brygoo Y."/>
        </authorList>
    </citation>
    <scope>NUCLEOTIDE SEQUENCE [LARGE SCALE GENOMIC DNA]</scope>
    <source>
        <strain evidence="1">FM164</strain>
    </source>
</reference>
<protein>
    <submittedName>
        <fullName evidence="1">Genomic scaffold, ProqFM164S02</fullName>
    </submittedName>
</protein>
<organism evidence="1 2">
    <name type="scientific">Penicillium roqueforti (strain FM164)</name>
    <dbReference type="NCBI Taxonomy" id="1365484"/>
    <lineage>
        <taxon>Eukaryota</taxon>
        <taxon>Fungi</taxon>
        <taxon>Dikarya</taxon>
        <taxon>Ascomycota</taxon>
        <taxon>Pezizomycotina</taxon>
        <taxon>Eurotiomycetes</taxon>
        <taxon>Eurotiomycetidae</taxon>
        <taxon>Eurotiales</taxon>
        <taxon>Aspergillaceae</taxon>
        <taxon>Penicillium</taxon>
    </lineage>
</organism>
<dbReference type="AlphaFoldDB" id="W6QK87"/>
<evidence type="ECO:0000313" key="1">
    <source>
        <dbReference type="EMBL" id="CDM29997.1"/>
    </source>
</evidence>